<dbReference type="InterPro" id="IPR037120">
    <property type="entry name" value="Haem_peroxidase_sf_animal"/>
</dbReference>
<dbReference type="Proteomes" id="UP001148838">
    <property type="component" value="Unassembled WGS sequence"/>
</dbReference>
<dbReference type="EMBL" id="JAJSOF020000017">
    <property type="protein sequence ID" value="KAJ4439701.1"/>
    <property type="molecule type" value="Genomic_DNA"/>
</dbReference>
<dbReference type="CDD" id="cd09823">
    <property type="entry name" value="peroxinectin_like"/>
    <property type="match status" value="1"/>
</dbReference>
<dbReference type="Gene3D" id="1.10.640.10">
    <property type="entry name" value="Haem peroxidase domain superfamily, animal type"/>
    <property type="match status" value="1"/>
</dbReference>
<organism evidence="2 3">
    <name type="scientific">Periplaneta americana</name>
    <name type="common">American cockroach</name>
    <name type="synonym">Blatta americana</name>
    <dbReference type="NCBI Taxonomy" id="6978"/>
    <lineage>
        <taxon>Eukaryota</taxon>
        <taxon>Metazoa</taxon>
        <taxon>Ecdysozoa</taxon>
        <taxon>Arthropoda</taxon>
        <taxon>Hexapoda</taxon>
        <taxon>Insecta</taxon>
        <taxon>Pterygota</taxon>
        <taxon>Neoptera</taxon>
        <taxon>Polyneoptera</taxon>
        <taxon>Dictyoptera</taxon>
        <taxon>Blattodea</taxon>
        <taxon>Blattoidea</taxon>
        <taxon>Blattidae</taxon>
        <taxon>Blattinae</taxon>
        <taxon>Periplaneta</taxon>
    </lineage>
</organism>
<dbReference type="Pfam" id="PF03098">
    <property type="entry name" value="An_peroxidase"/>
    <property type="match status" value="1"/>
</dbReference>
<evidence type="ECO:0000313" key="2">
    <source>
        <dbReference type="EMBL" id="KAJ4439701.1"/>
    </source>
</evidence>
<evidence type="ECO:0008006" key="4">
    <source>
        <dbReference type="Google" id="ProtNLM"/>
    </source>
</evidence>
<dbReference type="PROSITE" id="PS50292">
    <property type="entry name" value="PEROXIDASE_3"/>
    <property type="match status" value="1"/>
</dbReference>
<protein>
    <recommendedName>
        <fullName evidence="4">Peroxidase</fullName>
    </recommendedName>
</protein>
<reference evidence="2 3" key="1">
    <citation type="journal article" date="2022" name="Allergy">
        <title>Genome assembly and annotation of Periplaneta americana reveal a comprehensive cockroach allergen profile.</title>
        <authorList>
            <person name="Wang L."/>
            <person name="Xiong Q."/>
            <person name="Saelim N."/>
            <person name="Wang L."/>
            <person name="Nong W."/>
            <person name="Wan A.T."/>
            <person name="Shi M."/>
            <person name="Liu X."/>
            <person name="Cao Q."/>
            <person name="Hui J.H.L."/>
            <person name="Sookrung N."/>
            <person name="Leung T.F."/>
            <person name="Tungtrongchitr A."/>
            <person name="Tsui S.K.W."/>
        </authorList>
    </citation>
    <scope>NUCLEOTIDE SEQUENCE [LARGE SCALE GENOMIC DNA]</scope>
    <source>
        <strain evidence="2">PWHHKU_190912</strain>
    </source>
</reference>
<keyword evidence="1" id="KW-0560">Oxidoreductase</keyword>
<comment type="caution">
    <text evidence="2">The sequence shown here is derived from an EMBL/GenBank/DDBJ whole genome shotgun (WGS) entry which is preliminary data.</text>
</comment>
<evidence type="ECO:0000256" key="1">
    <source>
        <dbReference type="ARBA" id="ARBA00022559"/>
    </source>
</evidence>
<sequence>QHGIITECVLFKCIVAGSVKMACSSVVLAIVLWTSLQFGVQFSLMSPIDIKALRVPVALQAYESYINSFADLPLLNHYRVERAAGRRAKMSRLPHVDDEALKQSVKFSESNLGRETRMENSLVWSNTKVRQDSPQHGQLITSCPSDEAMRLGKDALIATKASLYISHKHCQRFGIDDDECGTFVKSLKLNATSLGGTCTAQYSNKGKCSSKYRSADGSCNVKAWGKSLTSYIRLIKPQYADGIQEPRPPVRGKALPSARYISRELIKESDVTDSSKTLGLMQWTEFIELDLAHTPVRKMVHSSNSITCCRHDGGFPAPRYIHPACMPVSIPTNDPFYSKYRQRCMNYVRSVNAMRPDCHFGPAEQMNQATHHLDGSMIYGTTEEKAKTLRTFSNGRLSTSVKNGHEYLPLSEDPLQHCQVTSNTSICYASGDMRANMHPQLTAMHTIWLREHNRLADKLASLNPQWNDEMLYQEARKIVIAEIQHITYNEWMPHVLGSKFTKKMGIQLKKTGFSNDFDKGVNPSISNSFATAAIRFRLSMMDGKVKMYNEERSTDKFLQLRDHFNKPSTIEEAGHLDSLVRGFATQQSQKSDLNYANDLIQMLYKNDGEFGMDAMSLDIQRGRDHGLPGYNHYRKFCGLPAAKSFDGFLDVMPKSTVAKLKVVYAHPDDVDLLIGGMSERPADEGLVGFTFRCIIEDQMSRTKKGDRFFYDVPNQPHSFTEAQLAEIRKVSLARVLCDNADGVQKMQPNVFVKPSDSNQLTSCSGDEIKQLSFSPWKQETKNS</sequence>
<dbReference type="PANTHER" id="PTHR11475:SF125">
    <property type="entry name" value="GH11385P"/>
    <property type="match status" value="1"/>
</dbReference>
<keyword evidence="3" id="KW-1185">Reference proteome</keyword>
<dbReference type="PRINTS" id="PR00457">
    <property type="entry name" value="ANPEROXIDASE"/>
</dbReference>
<dbReference type="SUPFAM" id="SSF48113">
    <property type="entry name" value="Heme-dependent peroxidases"/>
    <property type="match status" value="1"/>
</dbReference>
<keyword evidence="1" id="KW-0575">Peroxidase</keyword>
<name>A0ABQ8T0Z5_PERAM</name>
<proteinExistence type="predicted"/>
<accession>A0ABQ8T0Z5</accession>
<dbReference type="InterPro" id="IPR010255">
    <property type="entry name" value="Haem_peroxidase_sf"/>
</dbReference>
<dbReference type="PANTHER" id="PTHR11475">
    <property type="entry name" value="OXIDASE/PEROXIDASE"/>
    <property type="match status" value="1"/>
</dbReference>
<dbReference type="InterPro" id="IPR019791">
    <property type="entry name" value="Haem_peroxidase_animal"/>
</dbReference>
<evidence type="ECO:0000313" key="3">
    <source>
        <dbReference type="Proteomes" id="UP001148838"/>
    </source>
</evidence>
<gene>
    <name evidence="2" type="ORF">ANN_07829</name>
</gene>
<feature type="non-terminal residue" evidence="2">
    <location>
        <position position="1"/>
    </location>
</feature>